<protein>
    <submittedName>
        <fullName evidence="5">LacI family transcriptional regulator</fullName>
    </submittedName>
</protein>
<name>A0A2T8HFV2_9SPHI</name>
<organism evidence="5 6">
    <name type="scientific">Sphingobacterium corticibacter</name>
    <dbReference type="NCBI Taxonomy" id="2171749"/>
    <lineage>
        <taxon>Bacteria</taxon>
        <taxon>Pseudomonadati</taxon>
        <taxon>Bacteroidota</taxon>
        <taxon>Sphingobacteriia</taxon>
        <taxon>Sphingobacteriales</taxon>
        <taxon>Sphingobacteriaceae</taxon>
        <taxon>Sphingobacterium</taxon>
    </lineage>
</organism>
<dbReference type="SMART" id="SM00354">
    <property type="entry name" value="HTH_LACI"/>
    <property type="match status" value="1"/>
</dbReference>
<dbReference type="EMBL" id="QDKG01000007">
    <property type="protein sequence ID" value="PVH24192.1"/>
    <property type="molecule type" value="Genomic_DNA"/>
</dbReference>
<dbReference type="Pfam" id="PF00532">
    <property type="entry name" value="Peripla_BP_1"/>
    <property type="match status" value="1"/>
</dbReference>
<dbReference type="PROSITE" id="PS50932">
    <property type="entry name" value="HTH_LACI_2"/>
    <property type="match status" value="1"/>
</dbReference>
<dbReference type="GO" id="GO:0000976">
    <property type="term" value="F:transcription cis-regulatory region binding"/>
    <property type="evidence" value="ECO:0007669"/>
    <property type="project" value="TreeGrafter"/>
</dbReference>
<keyword evidence="3" id="KW-0804">Transcription</keyword>
<dbReference type="InterPro" id="IPR010982">
    <property type="entry name" value="Lambda_DNA-bd_dom_sf"/>
</dbReference>
<dbReference type="CDD" id="cd06267">
    <property type="entry name" value="PBP1_LacI_sugar_binding-like"/>
    <property type="match status" value="1"/>
</dbReference>
<comment type="caution">
    <text evidence="5">The sequence shown here is derived from an EMBL/GenBank/DDBJ whole genome shotgun (WGS) entry which is preliminary data.</text>
</comment>
<dbReference type="Gene3D" id="1.10.260.40">
    <property type="entry name" value="lambda repressor-like DNA-binding domains"/>
    <property type="match status" value="1"/>
</dbReference>
<evidence type="ECO:0000259" key="4">
    <source>
        <dbReference type="PROSITE" id="PS50932"/>
    </source>
</evidence>
<dbReference type="RefSeq" id="WP_116776939.1">
    <property type="nucleotide sequence ID" value="NZ_QDKG01000007.1"/>
</dbReference>
<dbReference type="InterPro" id="IPR001761">
    <property type="entry name" value="Peripla_BP/Lac1_sug-bd_dom"/>
</dbReference>
<proteinExistence type="predicted"/>
<dbReference type="Pfam" id="PF00356">
    <property type="entry name" value="LacI"/>
    <property type="match status" value="1"/>
</dbReference>
<dbReference type="InterPro" id="IPR000843">
    <property type="entry name" value="HTH_LacI"/>
</dbReference>
<feature type="domain" description="HTH lacI-type" evidence="4">
    <location>
        <begin position="5"/>
        <end position="59"/>
    </location>
</feature>
<dbReference type="Proteomes" id="UP000245627">
    <property type="component" value="Unassembled WGS sequence"/>
</dbReference>
<dbReference type="SUPFAM" id="SSF47413">
    <property type="entry name" value="lambda repressor-like DNA-binding domains"/>
    <property type="match status" value="1"/>
</dbReference>
<evidence type="ECO:0000256" key="2">
    <source>
        <dbReference type="ARBA" id="ARBA00023125"/>
    </source>
</evidence>
<sequence length="339" mass="37643">MKKRTTIYDIAKALNTTISTVSRALNNSDLISDATKDAVRKMAEEMNYRPNKVASSLSSGKTYIIGVIVPSAQIHFFSAFISTLELHFKRAGYSIILYQSNESLQSEQNGIATLLEAQVDGIIISPSLETTDFSHLQKVHEEHKALLVFDRIDDRIHAPKVAIDDERAGYLATSHLIKSGYKRIAFASTASTIKIFEDRFSGYTRALREHGFSIDPRFIVREEISIEAGIRAARQLLDLPTRPDAIIGGDDFTALGILNVLHERQVQAGEIGVVGFANQTFSAYINPSLTTIDQQAEKMGEESARLFLTMLQSADPRALSDTRIILDPILIVRDSTRKN</sequence>
<dbReference type="SUPFAM" id="SSF53822">
    <property type="entry name" value="Periplasmic binding protein-like I"/>
    <property type="match status" value="1"/>
</dbReference>
<dbReference type="PANTHER" id="PTHR30146:SF109">
    <property type="entry name" value="HTH-TYPE TRANSCRIPTIONAL REGULATOR GALS"/>
    <property type="match status" value="1"/>
</dbReference>
<dbReference type="GO" id="GO:0003700">
    <property type="term" value="F:DNA-binding transcription factor activity"/>
    <property type="evidence" value="ECO:0007669"/>
    <property type="project" value="TreeGrafter"/>
</dbReference>
<evidence type="ECO:0000313" key="5">
    <source>
        <dbReference type="EMBL" id="PVH24192.1"/>
    </source>
</evidence>
<dbReference type="Gene3D" id="3.40.50.2300">
    <property type="match status" value="2"/>
</dbReference>
<accession>A0A2T8HFV2</accession>
<keyword evidence="6" id="KW-1185">Reference proteome</keyword>
<keyword evidence="1" id="KW-0805">Transcription regulation</keyword>
<dbReference type="CDD" id="cd01392">
    <property type="entry name" value="HTH_LacI"/>
    <property type="match status" value="1"/>
</dbReference>
<evidence type="ECO:0000256" key="3">
    <source>
        <dbReference type="ARBA" id="ARBA00023163"/>
    </source>
</evidence>
<keyword evidence="2" id="KW-0238">DNA-binding</keyword>
<dbReference type="AlphaFoldDB" id="A0A2T8HFV2"/>
<dbReference type="OrthoDB" id="9803256at2"/>
<reference evidence="5 6" key="1">
    <citation type="submission" date="2018-04" db="EMBL/GenBank/DDBJ databases">
        <title>Sphingobacterium cortibacter sp. nov.</title>
        <authorList>
            <person name="Li Y."/>
        </authorList>
    </citation>
    <scope>NUCLEOTIDE SEQUENCE [LARGE SCALE GENOMIC DNA]</scope>
    <source>
        <strain evidence="5 6">2c-3</strain>
    </source>
</reference>
<dbReference type="PANTHER" id="PTHR30146">
    <property type="entry name" value="LACI-RELATED TRANSCRIPTIONAL REPRESSOR"/>
    <property type="match status" value="1"/>
</dbReference>
<dbReference type="InterPro" id="IPR028082">
    <property type="entry name" value="Peripla_BP_I"/>
</dbReference>
<evidence type="ECO:0000313" key="6">
    <source>
        <dbReference type="Proteomes" id="UP000245627"/>
    </source>
</evidence>
<evidence type="ECO:0000256" key="1">
    <source>
        <dbReference type="ARBA" id="ARBA00023015"/>
    </source>
</evidence>
<gene>
    <name evidence="5" type="ORF">DC487_15775</name>
</gene>